<keyword evidence="3" id="KW-1185">Reference proteome</keyword>
<dbReference type="AlphaFoldDB" id="A0A4Q6XHU6"/>
<name>A0A4Q6XHU6_9SPHI</name>
<accession>A0A4Q6XHU6</accession>
<dbReference type="Pfam" id="PF00535">
    <property type="entry name" value="Glycos_transf_2"/>
    <property type="match status" value="1"/>
</dbReference>
<dbReference type="Gene3D" id="3.90.550.10">
    <property type="entry name" value="Spore Coat Polysaccharide Biosynthesis Protein SpsA, Chain A"/>
    <property type="match status" value="1"/>
</dbReference>
<gene>
    <name evidence="2" type="ORF">EWE74_10380</name>
</gene>
<dbReference type="GO" id="GO:0016740">
    <property type="term" value="F:transferase activity"/>
    <property type="evidence" value="ECO:0007669"/>
    <property type="project" value="UniProtKB-KW"/>
</dbReference>
<evidence type="ECO:0000313" key="2">
    <source>
        <dbReference type="EMBL" id="RZF59560.1"/>
    </source>
</evidence>
<sequence length="266" mass="31647">MKKQLKALRKSILYTYTIFFNSFVRKQRKSPNSIPVIIINFNQLGNLKKLIDFLLERKIENIVIVDNKSNYPPLLEYYKTIQQEVKVEIMDKNYGHMVFFENERLQKKYGRGYYFVTDADILPNPDLPNDFIKTMINKMDKYNKKIVKVGFALDIDTIPDYYPLKEKVINWEKQYWTNELEKNIFFALVDTTFALYKPQYPSKFKVKPLQFYDAIRIGGNFTCKHMGWYLNPQSLTEEEVHYMKTSSTSNSWKFDEEGNLDSPSAY</sequence>
<dbReference type="EMBL" id="SGIT01000002">
    <property type="protein sequence ID" value="RZF59560.1"/>
    <property type="molecule type" value="Genomic_DNA"/>
</dbReference>
<comment type="caution">
    <text evidence="2">The sequence shown here is derived from an EMBL/GenBank/DDBJ whole genome shotgun (WGS) entry which is preliminary data.</text>
</comment>
<dbReference type="RefSeq" id="WP_130141480.1">
    <property type="nucleotide sequence ID" value="NZ_SGIT01000002.1"/>
</dbReference>
<dbReference type="OrthoDB" id="1666251at2"/>
<proteinExistence type="predicted"/>
<dbReference type="InterPro" id="IPR029044">
    <property type="entry name" value="Nucleotide-diphossugar_trans"/>
</dbReference>
<protein>
    <submittedName>
        <fullName evidence="2">Glycosyltransferase</fullName>
    </submittedName>
</protein>
<reference evidence="2 3" key="1">
    <citation type="submission" date="2019-02" db="EMBL/GenBank/DDBJ databases">
        <authorList>
            <person name="Li Y."/>
        </authorList>
    </citation>
    <scope>NUCLEOTIDE SEQUENCE [LARGE SCALE GENOMIC DNA]</scope>
    <source>
        <strain evidence="2 3">30C10-4-7</strain>
    </source>
</reference>
<dbReference type="Proteomes" id="UP000292855">
    <property type="component" value="Unassembled WGS sequence"/>
</dbReference>
<evidence type="ECO:0000313" key="3">
    <source>
        <dbReference type="Proteomes" id="UP000292855"/>
    </source>
</evidence>
<dbReference type="InterPro" id="IPR001173">
    <property type="entry name" value="Glyco_trans_2-like"/>
</dbReference>
<organism evidence="2 3">
    <name type="scientific">Sphingobacterium corticibacterium</name>
    <dbReference type="NCBI Taxonomy" id="2484746"/>
    <lineage>
        <taxon>Bacteria</taxon>
        <taxon>Pseudomonadati</taxon>
        <taxon>Bacteroidota</taxon>
        <taxon>Sphingobacteriia</taxon>
        <taxon>Sphingobacteriales</taxon>
        <taxon>Sphingobacteriaceae</taxon>
        <taxon>Sphingobacterium</taxon>
    </lineage>
</organism>
<keyword evidence="2" id="KW-0808">Transferase</keyword>
<evidence type="ECO:0000259" key="1">
    <source>
        <dbReference type="Pfam" id="PF00535"/>
    </source>
</evidence>
<dbReference type="SUPFAM" id="SSF53448">
    <property type="entry name" value="Nucleotide-diphospho-sugar transferases"/>
    <property type="match status" value="1"/>
</dbReference>
<feature type="domain" description="Glycosyltransferase 2-like" evidence="1">
    <location>
        <begin position="36"/>
        <end position="171"/>
    </location>
</feature>